<dbReference type="Proteomes" id="UP000295304">
    <property type="component" value="Unassembled WGS sequence"/>
</dbReference>
<accession>A0A4R3JBP2</accession>
<evidence type="ECO:0000313" key="1">
    <source>
        <dbReference type="EMBL" id="TCS62120.1"/>
    </source>
</evidence>
<keyword evidence="2" id="KW-1185">Reference proteome</keyword>
<dbReference type="AlphaFoldDB" id="A0A4R3JBP2"/>
<comment type="caution">
    <text evidence="1">The sequence shown here is derived from an EMBL/GenBank/DDBJ whole genome shotgun (WGS) entry which is preliminary data.</text>
</comment>
<evidence type="ECO:0000313" key="2">
    <source>
        <dbReference type="Proteomes" id="UP000295304"/>
    </source>
</evidence>
<name>A0A4R3JBP2_9PROT</name>
<protein>
    <submittedName>
        <fullName evidence="1">Uncharacterized protein</fullName>
    </submittedName>
</protein>
<sequence length="43" mass="5119">MAKGIGGRVRLLRPFFYLSREMTNAQHLDLRIHHADPGKFRRR</sequence>
<organism evidence="1 2">
    <name type="scientific">Varunaivibrio sulfuroxidans</name>
    <dbReference type="NCBI Taxonomy" id="1773489"/>
    <lineage>
        <taxon>Bacteria</taxon>
        <taxon>Pseudomonadati</taxon>
        <taxon>Pseudomonadota</taxon>
        <taxon>Alphaproteobacteria</taxon>
        <taxon>Rhodospirillales</taxon>
        <taxon>Magnetovibrionaceae</taxon>
        <taxon>Varunaivibrio</taxon>
    </lineage>
</organism>
<proteinExistence type="predicted"/>
<reference evidence="1 2" key="1">
    <citation type="submission" date="2019-03" db="EMBL/GenBank/DDBJ databases">
        <title>Genomic Encyclopedia of Type Strains, Phase IV (KMG-IV): sequencing the most valuable type-strain genomes for metagenomic binning, comparative biology and taxonomic classification.</title>
        <authorList>
            <person name="Goeker M."/>
        </authorList>
    </citation>
    <scope>NUCLEOTIDE SEQUENCE [LARGE SCALE GENOMIC DNA]</scope>
    <source>
        <strain evidence="1 2">DSM 101688</strain>
    </source>
</reference>
<dbReference type="EMBL" id="SLZW01000006">
    <property type="protein sequence ID" value="TCS62120.1"/>
    <property type="molecule type" value="Genomic_DNA"/>
</dbReference>
<gene>
    <name evidence="1" type="ORF">EDD55_10675</name>
</gene>